<dbReference type="RefSeq" id="WP_262428950.1">
    <property type="nucleotide sequence ID" value="NZ_JACRTG010000012.1"/>
</dbReference>
<feature type="domain" description="Siphovirus-type tail component C-terminal" evidence="2">
    <location>
        <begin position="181"/>
        <end position="280"/>
    </location>
</feature>
<gene>
    <name evidence="3" type="ORF">H8707_04490</name>
</gene>
<dbReference type="InterPro" id="IPR054738">
    <property type="entry name" value="Siphovirus-type_tail_C"/>
</dbReference>
<proteinExistence type="predicted"/>
<accession>A0A926ESN8</accession>
<protein>
    <submittedName>
        <fullName evidence="3">Phage tail family protein</fullName>
    </submittedName>
</protein>
<keyword evidence="4" id="KW-1185">Reference proteome</keyword>
<dbReference type="InterPro" id="IPR008841">
    <property type="entry name" value="Siphovirus-type_tail_N"/>
</dbReference>
<dbReference type="Proteomes" id="UP000601171">
    <property type="component" value="Unassembled WGS sequence"/>
</dbReference>
<reference evidence="3" key="1">
    <citation type="submission" date="2020-08" db="EMBL/GenBank/DDBJ databases">
        <title>Genome public.</title>
        <authorList>
            <person name="Liu C."/>
            <person name="Sun Q."/>
        </authorList>
    </citation>
    <scope>NUCLEOTIDE SEQUENCE</scope>
    <source>
        <strain evidence="3">BX21</strain>
    </source>
</reference>
<comment type="caution">
    <text evidence="3">The sequence shown here is derived from an EMBL/GenBank/DDBJ whole genome shotgun (WGS) entry which is preliminary data.</text>
</comment>
<dbReference type="AlphaFoldDB" id="A0A926ESN8"/>
<organism evidence="3 4">
    <name type="scientific">Paratissierella segnis</name>
    <dbReference type="NCBI Taxonomy" id="2763679"/>
    <lineage>
        <taxon>Bacteria</taxon>
        <taxon>Bacillati</taxon>
        <taxon>Bacillota</taxon>
        <taxon>Tissierellia</taxon>
        <taxon>Tissierellales</taxon>
        <taxon>Tissierellaceae</taxon>
        <taxon>Paratissierella</taxon>
    </lineage>
</organism>
<dbReference type="Gene3D" id="2.40.30.200">
    <property type="match status" value="1"/>
</dbReference>
<name>A0A926ESN8_9FIRM</name>
<evidence type="ECO:0000259" key="1">
    <source>
        <dbReference type="Pfam" id="PF05709"/>
    </source>
</evidence>
<sequence length="283" mass="32199">MEKVVITNKNGESITLGNHTPYFLETLDGVGNIPVTIESQKSPKQDGSTYIDNMLESRVISIEGMIVTRDNPNEVLNYRRKMQRVLNPKLGEVTITYYHEDKIKEIKAIAETTPIFPSGQGSKGLFYQKYLLHLLCHQPFWLDTYYESREMSYLMGGLNFRLSLPTNFSNRGFKRKAANVGDVSTPVEIEFKGPATNPTVTNETTGEFIKVNRELGEDDILTVSTVFGEKYVRINGENAFHYIDLGSVFWQLVTGDNILSYQSNNDSIKTRVKVKWKSRYIGL</sequence>
<dbReference type="Pfam" id="PF22768">
    <property type="entry name" value="SPP1_Dit"/>
    <property type="match status" value="1"/>
</dbReference>
<evidence type="ECO:0000313" key="3">
    <source>
        <dbReference type="EMBL" id="MBC8587498.1"/>
    </source>
</evidence>
<feature type="domain" description="Siphovirus-type tail component RIFT-related" evidence="1">
    <location>
        <begin position="9"/>
        <end position="119"/>
    </location>
</feature>
<dbReference type="Pfam" id="PF05709">
    <property type="entry name" value="Sipho_tail"/>
    <property type="match status" value="1"/>
</dbReference>
<dbReference type="Gene3D" id="2.60.120.860">
    <property type="match status" value="1"/>
</dbReference>
<evidence type="ECO:0000313" key="4">
    <source>
        <dbReference type="Proteomes" id="UP000601171"/>
    </source>
</evidence>
<evidence type="ECO:0000259" key="2">
    <source>
        <dbReference type="Pfam" id="PF22768"/>
    </source>
</evidence>
<dbReference type="EMBL" id="JACRTG010000012">
    <property type="protein sequence ID" value="MBC8587498.1"/>
    <property type="molecule type" value="Genomic_DNA"/>
</dbReference>